<evidence type="ECO:0000313" key="1">
    <source>
        <dbReference type="EMBL" id="RFA26917.1"/>
    </source>
</evidence>
<organism evidence="1 2">
    <name type="scientific">Subtercola boreus</name>
    <dbReference type="NCBI Taxonomy" id="120213"/>
    <lineage>
        <taxon>Bacteria</taxon>
        <taxon>Bacillati</taxon>
        <taxon>Actinomycetota</taxon>
        <taxon>Actinomycetes</taxon>
        <taxon>Micrococcales</taxon>
        <taxon>Microbacteriaceae</taxon>
        <taxon>Subtercola</taxon>
    </lineage>
</organism>
<dbReference type="RefSeq" id="WP_116418678.1">
    <property type="nucleotide sequence ID" value="NZ_NBXC01000017.1"/>
</dbReference>
<dbReference type="GO" id="GO:0005975">
    <property type="term" value="P:carbohydrate metabolic process"/>
    <property type="evidence" value="ECO:0007669"/>
    <property type="project" value="InterPro"/>
</dbReference>
<dbReference type="SUPFAM" id="SSF74650">
    <property type="entry name" value="Galactose mutarotase-like"/>
    <property type="match status" value="1"/>
</dbReference>
<dbReference type="AlphaFoldDB" id="A0A3E0W9Z6"/>
<dbReference type="GO" id="GO:0030246">
    <property type="term" value="F:carbohydrate binding"/>
    <property type="evidence" value="ECO:0007669"/>
    <property type="project" value="InterPro"/>
</dbReference>
<dbReference type="InterPro" id="IPR011013">
    <property type="entry name" value="Gal_mutarotase_sf_dom"/>
</dbReference>
<dbReference type="GO" id="GO:0003824">
    <property type="term" value="F:catalytic activity"/>
    <property type="evidence" value="ECO:0007669"/>
    <property type="project" value="InterPro"/>
</dbReference>
<dbReference type="Proteomes" id="UP000257080">
    <property type="component" value="Unassembled WGS sequence"/>
</dbReference>
<gene>
    <name evidence="1" type="ORF">B7R25_09240</name>
</gene>
<evidence type="ECO:0000313" key="2">
    <source>
        <dbReference type="Proteomes" id="UP000257080"/>
    </source>
</evidence>
<dbReference type="InterPro" id="IPR014718">
    <property type="entry name" value="GH-type_carb-bd"/>
</dbReference>
<name>A0A3E0W9Z6_9MICO</name>
<sequence>MTHRVDGGGGLSCVVDTERGARIVNLTSAAAGAGRHEWLAPSTDTWPPRETEGGVVPFVREGMGGWDEACPTVAATTLGTGARLSDHGEAWRVPWMVEEETPHLLTTSVRLQSLPVRLSRTISATADGLRLVYIATTTALRPVPLLWSAHPQFAADLGDTVQLRGSNEDHLIEEYPRPGVRHGLGLAATPVLQGLSPGRSLKVFVETAVMGAVGGATLHRASGGELQMRWGSAAPLHLGVFWDRQEFAGSSIIAIEPSTGFGDAAGAAEKAGRIALLEQDRPLQWWIEVAARRA</sequence>
<dbReference type="OrthoDB" id="2528227at2"/>
<dbReference type="EMBL" id="NBXE01000022">
    <property type="protein sequence ID" value="RFA26917.1"/>
    <property type="molecule type" value="Genomic_DNA"/>
</dbReference>
<proteinExistence type="predicted"/>
<reference evidence="1 2" key="1">
    <citation type="submission" date="2017-04" db="EMBL/GenBank/DDBJ databases">
        <title>Comparative genome analysis of Subtercola boreus.</title>
        <authorList>
            <person name="Cho Y.-J."/>
            <person name="Cho A."/>
            <person name="Kim O.-S."/>
            <person name="Lee J.-I."/>
        </authorList>
    </citation>
    <scope>NUCLEOTIDE SEQUENCE [LARGE SCALE GENOMIC DNA]</scope>
    <source>
        <strain evidence="1 2">P28004</strain>
    </source>
</reference>
<protein>
    <recommendedName>
        <fullName evidence="3">Aldose epimerase</fullName>
    </recommendedName>
</protein>
<accession>A0A3E0W9Z6</accession>
<comment type="caution">
    <text evidence="1">The sequence shown here is derived from an EMBL/GenBank/DDBJ whole genome shotgun (WGS) entry which is preliminary data.</text>
</comment>
<dbReference type="Gene3D" id="2.70.98.10">
    <property type="match status" value="1"/>
</dbReference>
<evidence type="ECO:0008006" key="3">
    <source>
        <dbReference type="Google" id="ProtNLM"/>
    </source>
</evidence>